<evidence type="ECO:0000313" key="6">
    <source>
        <dbReference type="Proteomes" id="UP001528411"/>
    </source>
</evidence>
<keyword evidence="1 5" id="KW-0489">Methyltransferase</keyword>
<name>A0ABT5FBC5_9GAMM</name>
<evidence type="ECO:0000313" key="5">
    <source>
        <dbReference type="EMBL" id="MDC2888701.1"/>
    </source>
</evidence>
<accession>A0ABT5FBC5</accession>
<keyword evidence="3" id="KW-0680">Restriction system</keyword>
<sequence length="136" mass="15179">MNHIELFSGCGGLCLGLDKAGFELVLANELSPMAAESFAYNFFNEDLEDKSNENLQPENAVWINSQFADLKSRLRENPFSSPKFKETGHSDLPANFDELNGKLIVGSIIELNRLIEDSPKLAWQLKDAFGRDGGWI</sequence>
<comment type="catalytic activity">
    <reaction evidence="4">
        <text>a 2'-deoxycytidine in DNA + S-adenosyl-L-methionine = a 5-methyl-2'-deoxycytidine in DNA + S-adenosyl-L-homocysteine + H(+)</text>
        <dbReference type="Rhea" id="RHEA:13681"/>
        <dbReference type="Rhea" id="RHEA-COMP:11369"/>
        <dbReference type="Rhea" id="RHEA-COMP:11370"/>
        <dbReference type="ChEBI" id="CHEBI:15378"/>
        <dbReference type="ChEBI" id="CHEBI:57856"/>
        <dbReference type="ChEBI" id="CHEBI:59789"/>
        <dbReference type="ChEBI" id="CHEBI:85452"/>
        <dbReference type="ChEBI" id="CHEBI:85454"/>
        <dbReference type="EC" id="2.1.1.37"/>
    </reaction>
</comment>
<evidence type="ECO:0000256" key="1">
    <source>
        <dbReference type="ARBA" id="ARBA00022603"/>
    </source>
</evidence>
<dbReference type="GO" id="GO:0008168">
    <property type="term" value="F:methyltransferase activity"/>
    <property type="evidence" value="ECO:0007669"/>
    <property type="project" value="UniProtKB-KW"/>
</dbReference>
<dbReference type="EMBL" id="JAQOMS010000002">
    <property type="protein sequence ID" value="MDC2888701.1"/>
    <property type="molecule type" value="Genomic_DNA"/>
</dbReference>
<protein>
    <submittedName>
        <fullName evidence="5">DNA cytosine methyltransferase</fullName>
    </submittedName>
</protein>
<evidence type="ECO:0000256" key="2">
    <source>
        <dbReference type="ARBA" id="ARBA00022679"/>
    </source>
</evidence>
<evidence type="ECO:0000256" key="3">
    <source>
        <dbReference type="ARBA" id="ARBA00022747"/>
    </source>
</evidence>
<reference evidence="5 6" key="1">
    <citation type="submission" date="2023-01" db="EMBL/GenBank/DDBJ databases">
        <title>Psychrosphaera sp. nov., isolated from marine algae.</title>
        <authorList>
            <person name="Bayburt H."/>
            <person name="Choi B.J."/>
            <person name="Kim J.M."/>
            <person name="Choi D.G."/>
            <person name="Jeon C.O."/>
        </authorList>
    </citation>
    <scope>NUCLEOTIDE SEQUENCE [LARGE SCALE GENOMIC DNA]</scope>
    <source>
        <strain evidence="5 6">G1-22</strain>
    </source>
</reference>
<dbReference type="SUPFAM" id="SSF53335">
    <property type="entry name" value="S-adenosyl-L-methionine-dependent methyltransferases"/>
    <property type="match status" value="1"/>
</dbReference>
<keyword evidence="2" id="KW-0808">Transferase</keyword>
<dbReference type="Gene3D" id="3.40.50.150">
    <property type="entry name" value="Vaccinia Virus protein VP39"/>
    <property type="match status" value="1"/>
</dbReference>
<dbReference type="InterPro" id="IPR029063">
    <property type="entry name" value="SAM-dependent_MTases_sf"/>
</dbReference>
<organism evidence="5 6">
    <name type="scientific">Psychrosphaera algicola</name>
    <dbReference type="NCBI Taxonomy" id="3023714"/>
    <lineage>
        <taxon>Bacteria</taxon>
        <taxon>Pseudomonadati</taxon>
        <taxon>Pseudomonadota</taxon>
        <taxon>Gammaproteobacteria</taxon>
        <taxon>Alteromonadales</taxon>
        <taxon>Pseudoalteromonadaceae</taxon>
        <taxon>Psychrosphaera</taxon>
    </lineage>
</organism>
<keyword evidence="6" id="KW-1185">Reference proteome</keyword>
<proteinExistence type="predicted"/>
<dbReference type="Pfam" id="PF00145">
    <property type="entry name" value="DNA_methylase"/>
    <property type="match status" value="1"/>
</dbReference>
<gene>
    <name evidence="5" type="ORF">PN838_07890</name>
</gene>
<evidence type="ECO:0000256" key="4">
    <source>
        <dbReference type="ARBA" id="ARBA00047422"/>
    </source>
</evidence>
<dbReference type="InterPro" id="IPR001525">
    <property type="entry name" value="C5_MeTfrase"/>
</dbReference>
<dbReference type="Proteomes" id="UP001528411">
    <property type="component" value="Unassembled WGS sequence"/>
</dbReference>
<dbReference type="GO" id="GO:0032259">
    <property type="term" value="P:methylation"/>
    <property type="evidence" value="ECO:0007669"/>
    <property type="project" value="UniProtKB-KW"/>
</dbReference>
<comment type="caution">
    <text evidence="5">The sequence shown here is derived from an EMBL/GenBank/DDBJ whole genome shotgun (WGS) entry which is preliminary data.</text>
</comment>
<dbReference type="RefSeq" id="WP_272180284.1">
    <property type="nucleotide sequence ID" value="NZ_JAQOMS010000002.1"/>
</dbReference>